<reference evidence="2" key="1">
    <citation type="submission" date="2021-03" db="EMBL/GenBank/DDBJ databases">
        <authorList>
            <person name="Tagirdzhanova G."/>
        </authorList>
    </citation>
    <scope>NUCLEOTIDE SEQUENCE</scope>
</reference>
<organism evidence="2 3">
    <name type="scientific">Imshaugia aleurites</name>
    <dbReference type="NCBI Taxonomy" id="172621"/>
    <lineage>
        <taxon>Eukaryota</taxon>
        <taxon>Fungi</taxon>
        <taxon>Dikarya</taxon>
        <taxon>Ascomycota</taxon>
        <taxon>Pezizomycotina</taxon>
        <taxon>Lecanoromycetes</taxon>
        <taxon>OSLEUM clade</taxon>
        <taxon>Lecanoromycetidae</taxon>
        <taxon>Lecanorales</taxon>
        <taxon>Lecanorineae</taxon>
        <taxon>Parmeliaceae</taxon>
        <taxon>Imshaugia</taxon>
    </lineage>
</organism>
<dbReference type="GO" id="GO:0000400">
    <property type="term" value="F:four-way junction DNA binding"/>
    <property type="evidence" value="ECO:0007669"/>
    <property type="project" value="TreeGrafter"/>
</dbReference>
<dbReference type="GO" id="GO:0000724">
    <property type="term" value="P:double-strand break repair via homologous recombination"/>
    <property type="evidence" value="ECO:0007669"/>
    <property type="project" value="InterPro"/>
</dbReference>
<dbReference type="SUPFAM" id="SSF52540">
    <property type="entry name" value="P-loop containing nucleoside triphosphate hydrolases"/>
    <property type="match status" value="1"/>
</dbReference>
<dbReference type="GO" id="GO:0005815">
    <property type="term" value="C:microtubule organizing center"/>
    <property type="evidence" value="ECO:0007669"/>
    <property type="project" value="TreeGrafter"/>
</dbReference>
<dbReference type="InterPro" id="IPR030547">
    <property type="entry name" value="XRCC2"/>
</dbReference>
<evidence type="ECO:0000256" key="1">
    <source>
        <dbReference type="SAM" id="MobiDB-lite"/>
    </source>
</evidence>
<proteinExistence type="predicted"/>
<dbReference type="Proteomes" id="UP000664534">
    <property type="component" value="Unassembled WGS sequence"/>
</dbReference>
<dbReference type="EMBL" id="CAJPDT010000048">
    <property type="protein sequence ID" value="CAF9927906.1"/>
    <property type="molecule type" value="Genomic_DNA"/>
</dbReference>
<protein>
    <recommendedName>
        <fullName evidence="4">DNA recombination and repair protein Rad51-like C-terminal domain-containing protein</fullName>
    </recommendedName>
</protein>
<sequence>MSAEILGRDLLGEVKVQGLDELLRSLRELDTSSGSLLGFPSFDRLLGVFHNPPPTRQQQHYQTQWSAQQEAPAPPPREKPLPVIEITDAAACSGKTQLLYQIIALSLLPAEHEDVPINGKGNAVVLLDLSGRFSLLRLHRVIYSQITSICFTSSIELSEQKTLSLVSDSLSHLHVFHPQSSSSLSATLASLPSFLLSSPSNHFSANRPLGLLAIHDLSAFLWQDRLDTDEETDFPVSNHAEKANSSLFLERWRNLISLLRRIQHHFSCTVVATNWGLGPVTSVAGHPALRPHLPSSWNNFCTIKVVVERDRVSRFGPGLSIEEAKREGVQRWEAVEKSGFSGWINWWGSEGWRDEVREGVEALKTGGGFSFRVTGDGIIGDDNSD</sequence>
<dbReference type="OrthoDB" id="420422at2759"/>
<dbReference type="Gene3D" id="3.40.50.300">
    <property type="entry name" value="P-loop containing nucleotide triphosphate hydrolases"/>
    <property type="match status" value="1"/>
</dbReference>
<feature type="region of interest" description="Disordered" evidence="1">
    <location>
        <begin position="53"/>
        <end position="78"/>
    </location>
</feature>
<feature type="compositionally biased region" description="Polar residues" evidence="1">
    <location>
        <begin position="56"/>
        <end position="66"/>
    </location>
</feature>
<dbReference type="GO" id="GO:0033063">
    <property type="term" value="C:Rad51B-Rad51C-Rad51D-XRCC2 complex"/>
    <property type="evidence" value="ECO:0007669"/>
    <property type="project" value="InterPro"/>
</dbReference>
<gene>
    <name evidence="2" type="ORF">IMSHALPRED_007327</name>
</gene>
<evidence type="ECO:0000313" key="3">
    <source>
        <dbReference type="Proteomes" id="UP000664534"/>
    </source>
</evidence>
<dbReference type="PANTHER" id="PTHR46644">
    <property type="entry name" value="DNA REPAIR PROTEIN XRCC2"/>
    <property type="match status" value="1"/>
</dbReference>
<comment type="caution">
    <text evidence="2">The sequence shown here is derived from an EMBL/GenBank/DDBJ whole genome shotgun (WGS) entry which is preliminary data.</text>
</comment>
<name>A0A8H3FV18_9LECA</name>
<dbReference type="InterPro" id="IPR027417">
    <property type="entry name" value="P-loop_NTPase"/>
</dbReference>
<evidence type="ECO:0000313" key="2">
    <source>
        <dbReference type="EMBL" id="CAF9927906.1"/>
    </source>
</evidence>
<evidence type="ECO:0008006" key="4">
    <source>
        <dbReference type="Google" id="ProtNLM"/>
    </source>
</evidence>
<dbReference type="PANTHER" id="PTHR46644:SF2">
    <property type="entry name" value="DNA REPAIR PROTEIN XRCC2"/>
    <property type="match status" value="1"/>
</dbReference>
<keyword evidence="3" id="KW-1185">Reference proteome</keyword>
<dbReference type="AlphaFoldDB" id="A0A8H3FV18"/>
<dbReference type="GO" id="GO:0042148">
    <property type="term" value="P:DNA strand invasion"/>
    <property type="evidence" value="ECO:0007669"/>
    <property type="project" value="TreeGrafter"/>
</dbReference>
<accession>A0A8H3FV18</accession>
<dbReference type="GO" id="GO:0005657">
    <property type="term" value="C:replication fork"/>
    <property type="evidence" value="ECO:0007669"/>
    <property type="project" value="InterPro"/>
</dbReference>